<name>A0ABW2UMM9_9RHOB</name>
<dbReference type="RefSeq" id="WP_377404741.1">
    <property type="nucleotide sequence ID" value="NZ_JBHTFQ010000007.1"/>
</dbReference>
<feature type="region of interest" description="Disordered" evidence="1">
    <location>
        <begin position="61"/>
        <end position="96"/>
    </location>
</feature>
<gene>
    <name evidence="2" type="ORF">ACFQXB_13535</name>
</gene>
<dbReference type="Proteomes" id="UP001596516">
    <property type="component" value="Unassembled WGS sequence"/>
</dbReference>
<proteinExistence type="predicted"/>
<accession>A0ABW2UMM9</accession>
<sequence length="96" mass="10279">MYPAEVYEALAALAAHSRPALEDVVPNPPDMRLKEAVEHEGRERASDDSADLGRFSAAAVTADITQSPPSEASDEYDQDDYAIEGDDGRYAAPDGP</sequence>
<evidence type="ECO:0000256" key="1">
    <source>
        <dbReference type="SAM" id="MobiDB-lite"/>
    </source>
</evidence>
<evidence type="ECO:0000313" key="2">
    <source>
        <dbReference type="EMBL" id="MFC7705218.1"/>
    </source>
</evidence>
<keyword evidence="3" id="KW-1185">Reference proteome</keyword>
<organism evidence="2 3">
    <name type="scientific">Plastorhodobacter daqingensis</name>
    <dbReference type="NCBI Taxonomy" id="1387281"/>
    <lineage>
        <taxon>Bacteria</taxon>
        <taxon>Pseudomonadati</taxon>
        <taxon>Pseudomonadota</taxon>
        <taxon>Alphaproteobacteria</taxon>
        <taxon>Rhodobacterales</taxon>
        <taxon>Paracoccaceae</taxon>
        <taxon>Plastorhodobacter</taxon>
    </lineage>
</organism>
<dbReference type="EMBL" id="JBHTFQ010000007">
    <property type="protein sequence ID" value="MFC7705218.1"/>
    <property type="molecule type" value="Genomic_DNA"/>
</dbReference>
<feature type="compositionally biased region" description="Acidic residues" evidence="1">
    <location>
        <begin position="72"/>
        <end position="85"/>
    </location>
</feature>
<comment type="caution">
    <text evidence="2">The sequence shown here is derived from an EMBL/GenBank/DDBJ whole genome shotgun (WGS) entry which is preliminary data.</text>
</comment>
<evidence type="ECO:0000313" key="3">
    <source>
        <dbReference type="Proteomes" id="UP001596516"/>
    </source>
</evidence>
<protein>
    <submittedName>
        <fullName evidence="2">Uncharacterized protein</fullName>
    </submittedName>
</protein>
<reference evidence="3" key="1">
    <citation type="journal article" date="2019" name="Int. J. Syst. Evol. Microbiol.">
        <title>The Global Catalogue of Microorganisms (GCM) 10K type strain sequencing project: providing services to taxonomists for standard genome sequencing and annotation.</title>
        <authorList>
            <consortium name="The Broad Institute Genomics Platform"/>
            <consortium name="The Broad Institute Genome Sequencing Center for Infectious Disease"/>
            <person name="Wu L."/>
            <person name="Ma J."/>
        </authorList>
    </citation>
    <scope>NUCLEOTIDE SEQUENCE [LARGE SCALE GENOMIC DNA]</scope>
    <source>
        <strain evidence="3">CGMCC 1.12750</strain>
    </source>
</reference>